<name>A0ABS2YBH2_POLSP</name>
<evidence type="ECO:0000256" key="2">
    <source>
        <dbReference type="ARBA" id="ARBA00022729"/>
    </source>
</evidence>
<reference evidence="6" key="1">
    <citation type="journal article" date="2021" name="Cell">
        <title>Tracing the genetic footprints of vertebrate landing in non-teleost ray-finned fishes.</title>
        <authorList>
            <person name="Bi X."/>
            <person name="Wang K."/>
            <person name="Yang L."/>
            <person name="Pan H."/>
            <person name="Jiang H."/>
            <person name="Wei Q."/>
            <person name="Fang M."/>
            <person name="Yu H."/>
            <person name="Zhu C."/>
            <person name="Cai Y."/>
            <person name="He Y."/>
            <person name="Gan X."/>
            <person name="Zeng H."/>
            <person name="Yu D."/>
            <person name="Zhu Y."/>
            <person name="Jiang H."/>
            <person name="Qiu Q."/>
            <person name="Yang H."/>
            <person name="Zhang Y.E."/>
            <person name="Wang W."/>
            <person name="Zhu M."/>
            <person name="He S."/>
            <person name="Zhang G."/>
        </authorList>
    </citation>
    <scope>NUCLEOTIDE SEQUENCE</scope>
    <source>
        <strain evidence="6">Pddl_001</strain>
    </source>
</reference>
<keyword evidence="3" id="KW-0677">Repeat</keyword>
<evidence type="ECO:0000313" key="6">
    <source>
        <dbReference type="EMBL" id="MBN3283947.1"/>
    </source>
</evidence>
<keyword evidence="7" id="KW-1185">Reference proteome</keyword>
<feature type="non-terminal residue" evidence="6">
    <location>
        <position position="449"/>
    </location>
</feature>
<dbReference type="Gene3D" id="3.80.10.10">
    <property type="entry name" value="Ribonuclease Inhibitor"/>
    <property type="match status" value="2"/>
</dbReference>
<dbReference type="PROSITE" id="PS51450">
    <property type="entry name" value="LRR"/>
    <property type="match status" value="2"/>
</dbReference>
<feature type="non-terminal residue" evidence="6">
    <location>
        <position position="1"/>
    </location>
</feature>
<evidence type="ECO:0000313" key="7">
    <source>
        <dbReference type="Proteomes" id="UP001166093"/>
    </source>
</evidence>
<dbReference type="InterPro" id="IPR001611">
    <property type="entry name" value="Leu-rich_rpt"/>
</dbReference>
<dbReference type="PANTHER" id="PTHR24369:SF213">
    <property type="entry name" value="INSULIN LIKE GROWTH FACTOR BINDING PROTEIN ACID LABILE SUBUNIT"/>
    <property type="match status" value="1"/>
</dbReference>
<protein>
    <submittedName>
        <fullName evidence="6">LRC17 protein</fullName>
    </submittedName>
</protein>
<dbReference type="InterPro" id="IPR050541">
    <property type="entry name" value="LRR_TM_domain-containing"/>
</dbReference>
<keyword evidence="2 4" id="KW-0732">Signal</keyword>
<dbReference type="SMART" id="SM00082">
    <property type="entry name" value="LRRCT"/>
    <property type="match status" value="2"/>
</dbReference>
<dbReference type="SUPFAM" id="SSF52058">
    <property type="entry name" value="L domain-like"/>
    <property type="match status" value="1"/>
</dbReference>
<feature type="signal peptide" evidence="4">
    <location>
        <begin position="1"/>
        <end position="20"/>
    </location>
</feature>
<dbReference type="InterPro" id="IPR003591">
    <property type="entry name" value="Leu-rich_rpt_typical-subtyp"/>
</dbReference>
<evidence type="ECO:0000256" key="3">
    <source>
        <dbReference type="ARBA" id="ARBA00022737"/>
    </source>
</evidence>
<sequence>MDIRMRVVTVLLILFFSRSAEFRRAKNGGFKSRVNMAVPRALRRSSVKRFAAAECKQYSELNEKYLDCQDRKLTQVSTHWPEDILHMLLARNMIRRLEDDMFARFKHLKSLDLQQNDISVIEERAFAGLNKLTTLLLQHNRLQVVTEEVFIFLPQLKYMRIYENPWDCNCELDSLVRKLQVPSNRNLGNYAKCVWPKNLKDQKLKKIKPELLCPELEGIEPNEPQNQVLGPAFVIKEVDSTTCHTYMFPTILLDCHNKDLKKVPADIPTDAVKIDLSGNKIKHLKSKEFVGLKDLKILNLSSNALEHIDTVAFSGLLKLRELDLSNNVLHYIEYGVLEDLYFVQKLWVGNNPWRCDYNIHYLDYWLKHHRSVEHTGLICKTPEEFKGWSVYNYVKSYNEECPKDKLISLTETTQDDNADAEEVEEGQFNQPQHLIGPKEQDMYTFIRLT</sequence>
<dbReference type="InterPro" id="IPR032675">
    <property type="entry name" value="LRR_dom_sf"/>
</dbReference>
<dbReference type="InterPro" id="IPR000483">
    <property type="entry name" value="Cys-rich_flank_reg_C"/>
</dbReference>
<feature type="chain" id="PRO_5046777666" evidence="4">
    <location>
        <begin position="21"/>
        <end position="449"/>
    </location>
</feature>
<dbReference type="SMART" id="SM00369">
    <property type="entry name" value="LRR_TYP"/>
    <property type="match status" value="4"/>
</dbReference>
<dbReference type="Proteomes" id="UP001166093">
    <property type="component" value="Unassembled WGS sequence"/>
</dbReference>
<feature type="domain" description="LRRCT" evidence="5">
    <location>
        <begin position="351"/>
        <end position="402"/>
    </location>
</feature>
<dbReference type="PANTHER" id="PTHR24369">
    <property type="entry name" value="ANTIGEN BSP, PUTATIVE-RELATED"/>
    <property type="match status" value="1"/>
</dbReference>
<feature type="domain" description="LRRCT" evidence="5">
    <location>
        <begin position="164"/>
        <end position="214"/>
    </location>
</feature>
<evidence type="ECO:0000256" key="1">
    <source>
        <dbReference type="ARBA" id="ARBA00022614"/>
    </source>
</evidence>
<evidence type="ECO:0000259" key="5">
    <source>
        <dbReference type="SMART" id="SM00082"/>
    </source>
</evidence>
<organism evidence="6 7">
    <name type="scientific">Polyodon spathula</name>
    <name type="common">North American paddlefish</name>
    <name type="synonym">Squalus spathula</name>
    <dbReference type="NCBI Taxonomy" id="7913"/>
    <lineage>
        <taxon>Eukaryota</taxon>
        <taxon>Metazoa</taxon>
        <taxon>Chordata</taxon>
        <taxon>Craniata</taxon>
        <taxon>Vertebrata</taxon>
        <taxon>Euteleostomi</taxon>
        <taxon>Actinopterygii</taxon>
        <taxon>Chondrostei</taxon>
        <taxon>Acipenseriformes</taxon>
        <taxon>Polyodontidae</taxon>
        <taxon>Polyodon</taxon>
    </lineage>
</organism>
<gene>
    <name evidence="6" type="primary">Lrrc17_1</name>
    <name evidence="6" type="ORF">GTO93_0012348</name>
</gene>
<dbReference type="Pfam" id="PF13855">
    <property type="entry name" value="LRR_8"/>
    <property type="match status" value="2"/>
</dbReference>
<dbReference type="SMART" id="SM00365">
    <property type="entry name" value="LRR_SD22"/>
    <property type="match status" value="4"/>
</dbReference>
<keyword evidence="1" id="KW-0433">Leucine-rich repeat</keyword>
<evidence type="ECO:0000256" key="4">
    <source>
        <dbReference type="SAM" id="SignalP"/>
    </source>
</evidence>
<dbReference type="EMBL" id="JAAWVQ010132007">
    <property type="protein sequence ID" value="MBN3283947.1"/>
    <property type="molecule type" value="Genomic_DNA"/>
</dbReference>
<proteinExistence type="predicted"/>
<accession>A0ABS2YBH2</accession>
<comment type="caution">
    <text evidence="6">The sequence shown here is derived from an EMBL/GenBank/DDBJ whole genome shotgun (WGS) entry which is preliminary data.</text>
</comment>